<name>A0A918ESX5_9ACTN</name>
<reference evidence="2" key="2">
    <citation type="submission" date="2020-09" db="EMBL/GenBank/DDBJ databases">
        <authorList>
            <person name="Sun Q."/>
            <person name="Ohkuma M."/>
        </authorList>
    </citation>
    <scope>NUCLEOTIDE SEQUENCE</scope>
    <source>
        <strain evidence="2">JCM 4403</strain>
    </source>
</reference>
<reference evidence="2" key="1">
    <citation type="journal article" date="2014" name="Int. J. Syst. Evol. Microbiol.">
        <title>Complete genome sequence of Corynebacterium casei LMG S-19264T (=DSM 44701T), isolated from a smear-ripened cheese.</title>
        <authorList>
            <consortium name="US DOE Joint Genome Institute (JGI-PGF)"/>
            <person name="Walter F."/>
            <person name="Albersmeier A."/>
            <person name="Kalinowski J."/>
            <person name="Ruckert C."/>
        </authorList>
    </citation>
    <scope>NUCLEOTIDE SEQUENCE</scope>
    <source>
        <strain evidence="2">JCM 4403</strain>
    </source>
</reference>
<sequence>MNPPIPASGRFVAPATPARSHGYDDLHEVPHRAAALEREWVPIILTRRTGSGGPLLDRVSRRDRRRYAVPGREWLDVAGPVYVLKAREETHRRARPELPAVTEINSVDQVLKLIAADEGTEPGPFVWSFRRLVVLEAAAQRHSRGTSEPPPIPARSSPTSAAYGAGRYRLAVNFQRFSATTTNIPNCHGLHARCDT</sequence>
<dbReference type="AlphaFoldDB" id="A0A918ESX5"/>
<gene>
    <name evidence="2" type="ORF">GCM10010280_11460</name>
</gene>
<evidence type="ECO:0000256" key="1">
    <source>
        <dbReference type="SAM" id="MobiDB-lite"/>
    </source>
</evidence>
<evidence type="ECO:0000313" key="3">
    <source>
        <dbReference type="Proteomes" id="UP000656732"/>
    </source>
</evidence>
<evidence type="ECO:0000313" key="2">
    <source>
        <dbReference type="EMBL" id="GGQ67125.1"/>
    </source>
</evidence>
<accession>A0A918ESX5</accession>
<dbReference type="Proteomes" id="UP000656732">
    <property type="component" value="Unassembled WGS sequence"/>
</dbReference>
<organism evidence="2 3">
    <name type="scientific">Streptomyces pilosus</name>
    <dbReference type="NCBI Taxonomy" id="28893"/>
    <lineage>
        <taxon>Bacteria</taxon>
        <taxon>Bacillati</taxon>
        <taxon>Actinomycetota</taxon>
        <taxon>Actinomycetes</taxon>
        <taxon>Kitasatosporales</taxon>
        <taxon>Streptomycetaceae</taxon>
        <taxon>Streptomyces</taxon>
    </lineage>
</organism>
<comment type="caution">
    <text evidence="2">The sequence shown here is derived from an EMBL/GenBank/DDBJ whole genome shotgun (WGS) entry which is preliminary data.</text>
</comment>
<keyword evidence="3" id="KW-1185">Reference proteome</keyword>
<proteinExistence type="predicted"/>
<protein>
    <submittedName>
        <fullName evidence="2">Uncharacterized protein</fullName>
    </submittedName>
</protein>
<feature type="region of interest" description="Disordered" evidence="1">
    <location>
        <begin position="141"/>
        <end position="160"/>
    </location>
</feature>
<dbReference type="EMBL" id="BMTU01000002">
    <property type="protein sequence ID" value="GGQ67125.1"/>
    <property type="molecule type" value="Genomic_DNA"/>
</dbReference>